<feature type="transmembrane region" description="Helical" evidence="1">
    <location>
        <begin position="18"/>
        <end position="38"/>
    </location>
</feature>
<feature type="transmembrane region" description="Helical" evidence="1">
    <location>
        <begin position="70"/>
        <end position="89"/>
    </location>
</feature>
<dbReference type="EMBL" id="JACXRZ010000003">
    <property type="protein sequence ID" value="MBD3142480.1"/>
    <property type="molecule type" value="Genomic_DNA"/>
</dbReference>
<evidence type="ECO:0008006" key="4">
    <source>
        <dbReference type="Google" id="ProtNLM"/>
    </source>
</evidence>
<evidence type="ECO:0000313" key="2">
    <source>
        <dbReference type="EMBL" id="MBD3142480.1"/>
    </source>
</evidence>
<proteinExistence type="predicted"/>
<reference evidence="2 3" key="1">
    <citation type="submission" date="2020-09" db="EMBL/GenBank/DDBJ databases">
        <title>Actinomycete isolated from the Camponotus japonicus Mayr.</title>
        <authorList>
            <person name="Gong X."/>
        </authorList>
    </citation>
    <scope>NUCLEOTIDE SEQUENCE [LARGE SCALE GENOMIC DNA]</scope>
    <source>
        <strain evidence="2 3">2C-HV3</strain>
    </source>
</reference>
<dbReference type="Proteomes" id="UP000653231">
    <property type="component" value="Unassembled WGS sequence"/>
</dbReference>
<gene>
    <name evidence="2" type="ORF">IEQ31_04685</name>
</gene>
<comment type="caution">
    <text evidence="2">The sequence shown here is derived from an EMBL/GenBank/DDBJ whole genome shotgun (WGS) entry which is preliminary data.</text>
</comment>
<keyword evidence="1" id="KW-1133">Transmembrane helix</keyword>
<sequence length="185" mass="19861">MAAAANAYEEAPPAAREAGLGVVALVVAVLVGYGWHLGFHLANAHNGLIAASWTAVGLYVVRMRPRHREGWLFVATGVVHAVMFFGRQYGLHEGPLPAASWLGWVGVWPLPLAIAAFGWMLMAFPDGRLLSRRWLGAGWGMAAVALSSRSRLSSCRRPRGASSPRRTRPGGAWSVTSMTVCNSGW</sequence>
<evidence type="ECO:0000256" key="1">
    <source>
        <dbReference type="SAM" id="Phobius"/>
    </source>
</evidence>
<feature type="transmembrane region" description="Helical" evidence="1">
    <location>
        <begin position="44"/>
        <end position="61"/>
    </location>
</feature>
<accession>A0ABR8KZ30</accession>
<dbReference type="RefSeq" id="WP_191050278.1">
    <property type="nucleotide sequence ID" value="NZ_JACXRZ010000003.1"/>
</dbReference>
<name>A0ABR8KZ30_9ACTN</name>
<organism evidence="2 3">
    <name type="scientific">Microbispora bryophytorum subsp. camponoti</name>
    <dbReference type="NCBI Taxonomy" id="1677852"/>
    <lineage>
        <taxon>Bacteria</taxon>
        <taxon>Bacillati</taxon>
        <taxon>Actinomycetota</taxon>
        <taxon>Actinomycetes</taxon>
        <taxon>Streptosporangiales</taxon>
        <taxon>Streptosporangiaceae</taxon>
        <taxon>Microbispora</taxon>
    </lineage>
</organism>
<keyword evidence="1" id="KW-0472">Membrane</keyword>
<evidence type="ECO:0000313" key="3">
    <source>
        <dbReference type="Proteomes" id="UP000653231"/>
    </source>
</evidence>
<feature type="transmembrane region" description="Helical" evidence="1">
    <location>
        <begin position="101"/>
        <end position="124"/>
    </location>
</feature>
<keyword evidence="3" id="KW-1185">Reference proteome</keyword>
<keyword evidence="1" id="KW-0812">Transmembrane</keyword>
<protein>
    <recommendedName>
        <fullName evidence="4">DUF3995 domain-containing protein</fullName>
    </recommendedName>
</protein>